<dbReference type="InterPro" id="IPR029600">
    <property type="entry name" value="IFT81"/>
</dbReference>
<keyword evidence="4" id="KW-0969">Cilium</keyword>
<evidence type="ECO:0000313" key="9">
    <source>
        <dbReference type="EMBL" id="CAD8639702.1"/>
    </source>
</evidence>
<dbReference type="GO" id="GO:0036064">
    <property type="term" value="C:ciliary basal body"/>
    <property type="evidence" value="ECO:0007669"/>
    <property type="project" value="TreeGrafter"/>
</dbReference>
<dbReference type="GO" id="GO:0015631">
    <property type="term" value="F:tubulin binding"/>
    <property type="evidence" value="ECO:0007669"/>
    <property type="project" value="InterPro"/>
</dbReference>
<keyword evidence="3 7" id="KW-0175">Coiled coil</keyword>
<evidence type="ECO:0000256" key="4">
    <source>
        <dbReference type="ARBA" id="ARBA00023069"/>
    </source>
</evidence>
<keyword evidence="5" id="KW-0966">Cell projection</keyword>
<gene>
    <name evidence="9" type="ORF">CCUR1050_LOCUS17386</name>
</gene>
<dbReference type="InterPro" id="IPR043016">
    <property type="entry name" value="IFT81_N_sf"/>
</dbReference>
<evidence type="ECO:0000256" key="5">
    <source>
        <dbReference type="ARBA" id="ARBA00023273"/>
    </source>
</evidence>
<name>A0A7S0MG86_9CRYP</name>
<dbReference type="EMBL" id="HBEZ01031380">
    <property type="protein sequence ID" value="CAD8639702.1"/>
    <property type="molecule type" value="Transcribed_RNA"/>
</dbReference>
<evidence type="ECO:0000256" key="3">
    <source>
        <dbReference type="ARBA" id="ARBA00023054"/>
    </source>
</evidence>
<dbReference type="PANTHER" id="PTHR15614">
    <property type="entry name" value="INTRAFLAGELLAR TRANSPORT PROTEIN 81 HOMOLOG"/>
    <property type="match status" value="1"/>
</dbReference>
<keyword evidence="2" id="KW-0970">Cilium biogenesis/degradation</keyword>
<dbReference type="PANTHER" id="PTHR15614:SF2">
    <property type="entry name" value="INTRAFLAGELLAR TRANSPORT PROTEIN 81 HOMOLOG"/>
    <property type="match status" value="1"/>
</dbReference>
<feature type="coiled-coil region" evidence="7">
    <location>
        <begin position="167"/>
        <end position="235"/>
    </location>
</feature>
<dbReference type="Gene3D" id="1.10.418.70">
    <property type="entry name" value="Intraflagellar transport protein 81, N-terminal domain"/>
    <property type="match status" value="1"/>
</dbReference>
<dbReference type="GO" id="GO:0060271">
    <property type="term" value="P:cilium assembly"/>
    <property type="evidence" value="ECO:0007669"/>
    <property type="project" value="InterPro"/>
</dbReference>
<dbReference type="AlphaFoldDB" id="A0A7S0MG86"/>
<evidence type="ECO:0000256" key="2">
    <source>
        <dbReference type="ARBA" id="ARBA00022794"/>
    </source>
</evidence>
<protein>
    <recommendedName>
        <fullName evidence="8">IFT81 calponin homology domain-containing protein</fullName>
    </recommendedName>
</protein>
<dbReference type="Pfam" id="PF18383">
    <property type="entry name" value="IFT81_CH"/>
    <property type="match status" value="1"/>
</dbReference>
<evidence type="ECO:0000256" key="1">
    <source>
        <dbReference type="ARBA" id="ARBA00004138"/>
    </source>
</evidence>
<dbReference type="InterPro" id="IPR041146">
    <property type="entry name" value="IFT81_CH"/>
</dbReference>
<evidence type="ECO:0000259" key="8">
    <source>
        <dbReference type="Pfam" id="PF18383"/>
    </source>
</evidence>
<sequence>MASPGEVQMIVERLREYKIEEDLTLVTFDEKSAPELLETLNNVFKQLSKDHDVDVRDEEIQATANRMMEFFPVIQYNFQGEPEQFAEGIQRGERAVVYPLLVHILQRLPDLKKRAYLARFLRMIDVPEELFADPEVMDKFQQYKDLQESFKETHKSTERLRGTSLQPTELKREVAQLEGEKQQLKTKIHQLETKLKKNDNFTELYEVTSKLRKEQEEEARLSERLQEQIMQLKQSELRFFQSKKKLQDVQAASHQGTGEELLRRLEEDVQMTRILCLEKLPSDIQQKQNRLKQIQTILELPSIEELQIKDLQGAIQQEEGRISDLGAQLARRQQPGDDKLSMYRQQALIVARKKQDALERLQMRKDELREVEQELNERREKSGGTG</sequence>
<feature type="coiled-coil region" evidence="7">
    <location>
        <begin position="308"/>
        <end position="381"/>
    </location>
</feature>
<accession>A0A7S0MG86</accession>
<dbReference type="GO" id="GO:0030992">
    <property type="term" value="C:intraciliary transport particle B"/>
    <property type="evidence" value="ECO:0007669"/>
    <property type="project" value="InterPro"/>
</dbReference>
<proteinExistence type="inferred from homology"/>
<evidence type="ECO:0000256" key="7">
    <source>
        <dbReference type="SAM" id="Coils"/>
    </source>
</evidence>
<feature type="domain" description="IFT81 calponin homology" evidence="8">
    <location>
        <begin position="6"/>
        <end position="124"/>
    </location>
</feature>
<evidence type="ECO:0000256" key="6">
    <source>
        <dbReference type="ARBA" id="ARBA00043983"/>
    </source>
</evidence>
<reference evidence="9" key="1">
    <citation type="submission" date="2021-01" db="EMBL/GenBank/DDBJ databases">
        <authorList>
            <person name="Corre E."/>
            <person name="Pelletier E."/>
            <person name="Niang G."/>
            <person name="Scheremetjew M."/>
            <person name="Finn R."/>
            <person name="Kale V."/>
            <person name="Holt S."/>
            <person name="Cochrane G."/>
            <person name="Meng A."/>
            <person name="Brown T."/>
            <person name="Cohen L."/>
        </authorList>
    </citation>
    <scope>NUCLEOTIDE SEQUENCE</scope>
    <source>
        <strain evidence="9">CCAP979/52</strain>
    </source>
</reference>
<feature type="non-terminal residue" evidence="9">
    <location>
        <position position="386"/>
    </location>
</feature>
<comment type="similarity">
    <text evidence="6">Belongs to the IFT81 family.</text>
</comment>
<comment type="subcellular location">
    <subcellularLocation>
        <location evidence="1">Cell projection</location>
        <location evidence="1">Cilium</location>
    </subcellularLocation>
</comment>
<organism evidence="9">
    <name type="scientific">Cryptomonas curvata</name>
    <dbReference type="NCBI Taxonomy" id="233186"/>
    <lineage>
        <taxon>Eukaryota</taxon>
        <taxon>Cryptophyceae</taxon>
        <taxon>Cryptomonadales</taxon>
        <taxon>Cryptomonadaceae</taxon>
        <taxon>Cryptomonas</taxon>
    </lineage>
</organism>
<dbReference type="GO" id="GO:0042073">
    <property type="term" value="P:intraciliary transport"/>
    <property type="evidence" value="ECO:0007669"/>
    <property type="project" value="InterPro"/>
</dbReference>